<proteinExistence type="predicted"/>
<dbReference type="EMBL" id="HBUF01195642">
    <property type="protein sequence ID" value="CAG6659957.1"/>
    <property type="molecule type" value="Transcribed_RNA"/>
</dbReference>
<evidence type="ECO:0000313" key="2">
    <source>
        <dbReference type="EMBL" id="CAG6659957.1"/>
    </source>
</evidence>
<reference evidence="2" key="1">
    <citation type="submission" date="2021-05" db="EMBL/GenBank/DDBJ databases">
        <authorList>
            <person name="Alioto T."/>
            <person name="Alioto T."/>
            <person name="Gomez Garrido J."/>
        </authorList>
    </citation>
    <scope>NUCLEOTIDE SEQUENCE</scope>
</reference>
<feature type="compositionally biased region" description="Acidic residues" evidence="1">
    <location>
        <begin position="49"/>
        <end position="77"/>
    </location>
</feature>
<sequence>MEQIINDYHLSEKLEELTQGRSDGLDSSDESEVSSGSNEDNDGTHEEASIDLEENEEECNEKESCESTDNDSDNEEDKEMKRNAMKKRAVRAQIMIVITKKIKK</sequence>
<protein>
    <submittedName>
        <fullName evidence="2">Uncharacterized protein</fullName>
    </submittedName>
</protein>
<name>A0A8D8WH22_9HEMI</name>
<feature type="compositionally biased region" description="Basic and acidic residues" evidence="1">
    <location>
        <begin position="9"/>
        <end position="18"/>
    </location>
</feature>
<feature type="region of interest" description="Disordered" evidence="1">
    <location>
        <begin position="1"/>
        <end position="86"/>
    </location>
</feature>
<organism evidence="2">
    <name type="scientific">Cacopsylla melanoneura</name>
    <dbReference type="NCBI Taxonomy" id="428564"/>
    <lineage>
        <taxon>Eukaryota</taxon>
        <taxon>Metazoa</taxon>
        <taxon>Ecdysozoa</taxon>
        <taxon>Arthropoda</taxon>
        <taxon>Hexapoda</taxon>
        <taxon>Insecta</taxon>
        <taxon>Pterygota</taxon>
        <taxon>Neoptera</taxon>
        <taxon>Paraneoptera</taxon>
        <taxon>Hemiptera</taxon>
        <taxon>Sternorrhyncha</taxon>
        <taxon>Psylloidea</taxon>
        <taxon>Psyllidae</taxon>
        <taxon>Psyllinae</taxon>
        <taxon>Cacopsylla</taxon>
    </lineage>
</organism>
<accession>A0A8D8WH22</accession>
<dbReference type="AlphaFoldDB" id="A0A8D8WH22"/>
<evidence type="ECO:0000256" key="1">
    <source>
        <dbReference type="SAM" id="MobiDB-lite"/>
    </source>
</evidence>